<evidence type="ECO:0000313" key="2">
    <source>
        <dbReference type="EMBL" id="CCC39910.1"/>
    </source>
</evidence>
<reference evidence="2 3" key="1">
    <citation type="journal article" date="2011" name="PLoS ONE">
        <title>Haloquadratum walsbyi: limited diversity in a global pond.</title>
        <authorList>
            <person name="Dyall-Smith M."/>
            <person name="Pfeiffer F."/>
            <person name="Klee K."/>
            <person name="Palm P."/>
            <person name="Gross K."/>
            <person name="Schuster S.C."/>
            <person name="Rampp M."/>
            <person name="Oesterhelt D."/>
        </authorList>
    </citation>
    <scope>NUCLEOTIDE SEQUENCE [LARGE SCALE GENOMIC DNA]</scope>
    <source>
        <strain evidence="3">DSM 16854 / JCM 12705 / C23</strain>
    </source>
</reference>
<sequence>MTAPGPDAEHAFRLGTIAGALVGIAVIAVVYLLGNTNVWFIAYAAVILFPVYLVIIAVILSIWLGYDVDPEQLEPVSKSR</sequence>
<dbReference type="Proteomes" id="UP000007954">
    <property type="component" value="Chromosome"/>
</dbReference>
<feature type="transmembrane region" description="Helical" evidence="1">
    <location>
        <begin position="12"/>
        <end position="33"/>
    </location>
</feature>
<gene>
    <name evidence="2" type="ordered locus">Hqrw_1998</name>
</gene>
<dbReference type="RefSeq" id="WP_014555661.1">
    <property type="nucleotide sequence ID" value="NC_017459.1"/>
</dbReference>
<feature type="transmembrane region" description="Helical" evidence="1">
    <location>
        <begin position="40"/>
        <end position="66"/>
    </location>
</feature>
<accession>G0LKF2</accession>
<protein>
    <submittedName>
        <fullName evidence="2">Uncharacterized protein</fullName>
    </submittedName>
</protein>
<name>G0LKF2_HALWC</name>
<dbReference type="KEGG" id="hwc:Hqrw_1998"/>
<keyword evidence="1" id="KW-0812">Transmembrane</keyword>
<dbReference type="HOGENOM" id="CLU_180500_0_0_2"/>
<dbReference type="OrthoDB" id="304986at2157"/>
<dbReference type="AlphaFoldDB" id="G0LKF2"/>
<evidence type="ECO:0000256" key="1">
    <source>
        <dbReference type="SAM" id="Phobius"/>
    </source>
</evidence>
<dbReference type="EMBL" id="FR746099">
    <property type="protein sequence ID" value="CCC39910.1"/>
    <property type="molecule type" value="Genomic_DNA"/>
</dbReference>
<evidence type="ECO:0000313" key="3">
    <source>
        <dbReference type="Proteomes" id="UP000007954"/>
    </source>
</evidence>
<keyword evidence="1" id="KW-0472">Membrane</keyword>
<keyword evidence="1" id="KW-1133">Transmembrane helix</keyword>
<dbReference type="GeneID" id="12446719"/>
<proteinExistence type="predicted"/>
<organism evidence="2 3">
    <name type="scientific">Haloquadratum walsbyi (strain DSM 16854 / JCM 12705 / C23)</name>
    <dbReference type="NCBI Taxonomy" id="768065"/>
    <lineage>
        <taxon>Archaea</taxon>
        <taxon>Methanobacteriati</taxon>
        <taxon>Methanobacteriota</taxon>
        <taxon>Stenosarchaea group</taxon>
        <taxon>Halobacteria</taxon>
        <taxon>Halobacteriales</taxon>
        <taxon>Haloferacaceae</taxon>
        <taxon>Haloquadratum</taxon>
    </lineage>
</organism>